<gene>
    <name evidence="10" type="ORF">SAMN05518846_11523</name>
</gene>
<name>A0A1I4ADH3_9BACL</name>
<dbReference type="GO" id="GO:0005886">
    <property type="term" value="C:plasma membrane"/>
    <property type="evidence" value="ECO:0007669"/>
    <property type="project" value="UniProtKB-SubCell"/>
</dbReference>
<feature type="domain" description="ABC transmembrane type-2" evidence="9">
    <location>
        <begin position="133"/>
        <end position="377"/>
    </location>
</feature>
<dbReference type="InterPro" id="IPR051449">
    <property type="entry name" value="ABC-2_transporter_component"/>
</dbReference>
<evidence type="ECO:0000256" key="6">
    <source>
        <dbReference type="ARBA" id="ARBA00022989"/>
    </source>
</evidence>
<feature type="transmembrane region" description="Helical" evidence="8">
    <location>
        <begin position="356"/>
        <end position="374"/>
    </location>
</feature>
<comment type="similarity">
    <text evidence="2">Belongs to the ABC-2 integral membrane protein family.</text>
</comment>
<evidence type="ECO:0000256" key="7">
    <source>
        <dbReference type="ARBA" id="ARBA00023136"/>
    </source>
</evidence>
<dbReference type="InterPro" id="IPR013525">
    <property type="entry name" value="ABC2_TM"/>
</dbReference>
<feature type="transmembrane region" description="Helical" evidence="8">
    <location>
        <begin position="298"/>
        <end position="315"/>
    </location>
</feature>
<proteinExistence type="inferred from homology"/>
<evidence type="ECO:0000256" key="8">
    <source>
        <dbReference type="SAM" id="Phobius"/>
    </source>
</evidence>
<keyword evidence="3" id="KW-0813">Transport</keyword>
<feature type="transmembrane region" description="Helical" evidence="8">
    <location>
        <begin position="183"/>
        <end position="208"/>
    </location>
</feature>
<dbReference type="Gene3D" id="3.40.1710.10">
    <property type="entry name" value="abc type-2 transporter like domain"/>
    <property type="match status" value="1"/>
</dbReference>
<sequence length="379" mass="42566">MKRFVFGRYWSVVKKEVIQIKRDRPSLGIALVMPLMMLFLFGYAVNTDVNDIKMVVWDQSATAYSRELIDQFTNTRVFEVSAHASGYRAIESMLDDGSASVALVIPPDYARKRDRNEPANIQMLIDGSDPNIARTATSNAQLIVQNRSVTMQESRMQKQGMSELEPPLTLDSRVLFNPNMESIVFNIPGLIGLIMQNVTMILTAFSLVREKERGTMEQLIVTPIRPLELMLGKITPYVGIGLFSFCLVLLVGTYWFGVPVKGSISLLVSLSILFLLTTLTLGIFISTIAKTQLQAMQIAFAFILPSVLLSGFMFPRESMPLVIQWLGGLVPLTYFLEILRGIFLKAVDLTALWKDALGMGIFFLLILTVSMLRFRKKIE</sequence>
<dbReference type="Pfam" id="PF12698">
    <property type="entry name" value="ABC2_membrane_3"/>
    <property type="match status" value="1"/>
</dbReference>
<comment type="subcellular location">
    <subcellularLocation>
        <location evidence="1">Cell membrane</location>
        <topology evidence="1">Multi-pass membrane protein</topology>
    </subcellularLocation>
</comment>
<keyword evidence="11" id="KW-1185">Reference proteome</keyword>
<dbReference type="PANTHER" id="PTHR30294:SF29">
    <property type="entry name" value="MULTIDRUG ABC TRANSPORTER PERMEASE YBHS-RELATED"/>
    <property type="match status" value="1"/>
</dbReference>
<feature type="transmembrane region" description="Helical" evidence="8">
    <location>
        <begin position="234"/>
        <end position="257"/>
    </location>
</feature>
<dbReference type="GO" id="GO:0140359">
    <property type="term" value="F:ABC-type transporter activity"/>
    <property type="evidence" value="ECO:0007669"/>
    <property type="project" value="InterPro"/>
</dbReference>
<feature type="transmembrane region" description="Helical" evidence="8">
    <location>
        <begin position="263"/>
        <end position="286"/>
    </location>
</feature>
<evidence type="ECO:0000259" key="9">
    <source>
        <dbReference type="PROSITE" id="PS51012"/>
    </source>
</evidence>
<dbReference type="Proteomes" id="UP000198915">
    <property type="component" value="Unassembled WGS sequence"/>
</dbReference>
<dbReference type="STRING" id="1884381.SAMN05518846_11523"/>
<keyword evidence="7 8" id="KW-0472">Membrane</keyword>
<keyword evidence="6 8" id="KW-1133">Transmembrane helix</keyword>
<dbReference type="PANTHER" id="PTHR30294">
    <property type="entry name" value="MEMBRANE COMPONENT OF ABC TRANSPORTER YHHJ-RELATED"/>
    <property type="match status" value="1"/>
</dbReference>
<dbReference type="PROSITE" id="PS51012">
    <property type="entry name" value="ABC_TM2"/>
    <property type="match status" value="1"/>
</dbReference>
<evidence type="ECO:0000256" key="5">
    <source>
        <dbReference type="ARBA" id="ARBA00022692"/>
    </source>
</evidence>
<accession>A0A1I4ADH3</accession>
<evidence type="ECO:0000313" key="11">
    <source>
        <dbReference type="Proteomes" id="UP000198915"/>
    </source>
</evidence>
<evidence type="ECO:0000256" key="3">
    <source>
        <dbReference type="ARBA" id="ARBA00022448"/>
    </source>
</evidence>
<evidence type="ECO:0000313" key="10">
    <source>
        <dbReference type="EMBL" id="SFK54394.1"/>
    </source>
</evidence>
<evidence type="ECO:0000256" key="1">
    <source>
        <dbReference type="ARBA" id="ARBA00004651"/>
    </source>
</evidence>
<keyword evidence="5 8" id="KW-0812">Transmembrane</keyword>
<feature type="transmembrane region" description="Helical" evidence="8">
    <location>
        <begin position="27"/>
        <end position="45"/>
    </location>
</feature>
<evidence type="ECO:0000256" key="2">
    <source>
        <dbReference type="ARBA" id="ARBA00007783"/>
    </source>
</evidence>
<protein>
    <submittedName>
        <fullName evidence="10">ABC-2 type transport system permease protein</fullName>
    </submittedName>
</protein>
<keyword evidence="4" id="KW-1003">Cell membrane</keyword>
<dbReference type="EMBL" id="FORT01000015">
    <property type="protein sequence ID" value="SFK54394.1"/>
    <property type="molecule type" value="Genomic_DNA"/>
</dbReference>
<dbReference type="RefSeq" id="WP_092273589.1">
    <property type="nucleotide sequence ID" value="NZ_BJOE01000010.1"/>
</dbReference>
<organism evidence="10 11">
    <name type="scientific">Brevibacillus centrosporus</name>
    <dbReference type="NCBI Taxonomy" id="54910"/>
    <lineage>
        <taxon>Bacteria</taxon>
        <taxon>Bacillati</taxon>
        <taxon>Bacillota</taxon>
        <taxon>Bacilli</taxon>
        <taxon>Bacillales</taxon>
        <taxon>Paenibacillaceae</taxon>
        <taxon>Brevibacillus</taxon>
    </lineage>
</organism>
<evidence type="ECO:0000256" key="4">
    <source>
        <dbReference type="ARBA" id="ARBA00022475"/>
    </source>
</evidence>
<dbReference type="AlphaFoldDB" id="A0A1I4ADH3"/>
<reference evidence="11" key="1">
    <citation type="submission" date="2016-10" db="EMBL/GenBank/DDBJ databases">
        <authorList>
            <person name="Varghese N."/>
            <person name="Submissions S."/>
        </authorList>
    </citation>
    <scope>NUCLEOTIDE SEQUENCE [LARGE SCALE GENOMIC DNA]</scope>
    <source>
        <strain evidence="11">OK042</strain>
    </source>
</reference>
<feature type="transmembrane region" description="Helical" evidence="8">
    <location>
        <begin position="321"/>
        <end position="344"/>
    </location>
</feature>
<dbReference type="InterPro" id="IPR047817">
    <property type="entry name" value="ABC2_TM_bact-type"/>
</dbReference>